<dbReference type="InterPro" id="IPR034829">
    <property type="entry name" value="DnaD-like_sf"/>
</dbReference>
<dbReference type="InterPro" id="IPR036388">
    <property type="entry name" value="WH-like_DNA-bd_sf"/>
</dbReference>
<dbReference type="SUPFAM" id="SSF158499">
    <property type="entry name" value="DnaD domain-like"/>
    <property type="match status" value="1"/>
</dbReference>
<comment type="caution">
    <text evidence="4">The sequence shown here is derived from an EMBL/GenBank/DDBJ whole genome shotgun (WGS) entry which is preliminary data.</text>
</comment>
<dbReference type="PANTHER" id="PTHR37293">
    <property type="entry name" value="PHAGE REPLICATION PROTEIN-RELATED"/>
    <property type="match status" value="1"/>
</dbReference>
<dbReference type="InterPro" id="IPR006343">
    <property type="entry name" value="DnaB/C_C"/>
</dbReference>
<name>A0A8J7GJ47_9BACL</name>
<dbReference type="PANTHER" id="PTHR37293:SF6">
    <property type="entry name" value="DNA REPLICATION PROTEIN DNAD"/>
    <property type="match status" value="1"/>
</dbReference>
<dbReference type="NCBIfam" id="TIGR01446">
    <property type="entry name" value="DnaD_dom"/>
    <property type="match status" value="1"/>
</dbReference>
<evidence type="ECO:0000313" key="5">
    <source>
        <dbReference type="Proteomes" id="UP000622653"/>
    </source>
</evidence>
<dbReference type="EMBL" id="JADKPV010000001">
    <property type="protein sequence ID" value="MBF4500810.1"/>
    <property type="molecule type" value="Genomic_DNA"/>
</dbReference>
<dbReference type="InterPro" id="IPR053843">
    <property type="entry name" value="DnaD_N"/>
</dbReference>
<feature type="domain" description="DnaB/C C-terminal" evidence="2">
    <location>
        <begin position="130"/>
        <end position="202"/>
    </location>
</feature>
<reference evidence="4" key="1">
    <citation type="submission" date="2020-11" db="EMBL/GenBank/DDBJ databases">
        <title>Multidrug resistant novel bacterium Savagea serpentis sp. nov., isolated from the scats of a vine snake (Ahaetulla nasuta).</title>
        <authorList>
            <person name="Venkata Ramana V."/>
            <person name="Vikas Patil S."/>
            <person name="Yogita Lugani V."/>
        </authorList>
    </citation>
    <scope>NUCLEOTIDE SEQUENCE</scope>
    <source>
        <strain evidence="4">SN6</strain>
    </source>
</reference>
<proteinExistence type="inferred from homology"/>
<dbReference type="Gene3D" id="1.10.10.10">
    <property type="entry name" value="Winged helix-like DNA-binding domain superfamily/Winged helix DNA-binding domain"/>
    <property type="match status" value="1"/>
</dbReference>
<sequence length="229" mass="26611">MKQEALRLWIEQGNVVISQLFFKHYAKLHITDQEAMLLLHIQSFQEEGITFPTHFELAERLGVTMQDVSSLVQSLMKRNLVSIDSQTDAKGVFHEMYSLLPLWEKIMYMTEYEVSEEGEQTIAEREGMLYQMFEQEFGRLLSPLESEMIGAWLDEDEHSVEVIEAALREAVLAQKLSLKYINAILNEWKRKNVKSLKDVEKAAYSYTSPTPQTKLTPSNNVPLYNWLED</sequence>
<dbReference type="InterPro" id="IPR036390">
    <property type="entry name" value="WH_DNA-bd_sf"/>
</dbReference>
<dbReference type="Pfam" id="PF21984">
    <property type="entry name" value="DnaD_N"/>
    <property type="match status" value="1"/>
</dbReference>
<comment type="similarity">
    <text evidence="1">Belongs to the DnaB/DnaD family.</text>
</comment>
<dbReference type="Gene3D" id="1.10.10.630">
    <property type="entry name" value="DnaD domain-like"/>
    <property type="match status" value="1"/>
</dbReference>
<evidence type="ECO:0000259" key="3">
    <source>
        <dbReference type="Pfam" id="PF21984"/>
    </source>
</evidence>
<dbReference type="RefSeq" id="WP_194562228.1">
    <property type="nucleotide sequence ID" value="NZ_JADKPV010000001.1"/>
</dbReference>
<evidence type="ECO:0000256" key="1">
    <source>
        <dbReference type="ARBA" id="ARBA00093462"/>
    </source>
</evidence>
<accession>A0A8J7GJ47</accession>
<feature type="domain" description="DnaD N-terminal" evidence="3">
    <location>
        <begin position="17"/>
        <end position="115"/>
    </location>
</feature>
<dbReference type="InterPro" id="IPR053162">
    <property type="entry name" value="DnaD"/>
</dbReference>
<dbReference type="Proteomes" id="UP000622653">
    <property type="component" value="Unassembled WGS sequence"/>
</dbReference>
<dbReference type="SUPFAM" id="SSF46785">
    <property type="entry name" value="Winged helix' DNA-binding domain"/>
    <property type="match status" value="1"/>
</dbReference>
<dbReference type="Pfam" id="PF07261">
    <property type="entry name" value="DnaB_2"/>
    <property type="match status" value="1"/>
</dbReference>
<gene>
    <name evidence="4" type="ORF">IRY55_05475</name>
</gene>
<organism evidence="4 5">
    <name type="scientific">Savagea serpentis</name>
    <dbReference type="NCBI Taxonomy" id="2785297"/>
    <lineage>
        <taxon>Bacteria</taxon>
        <taxon>Bacillati</taxon>
        <taxon>Bacillota</taxon>
        <taxon>Bacilli</taxon>
        <taxon>Bacillales</taxon>
        <taxon>Caryophanaceae</taxon>
        <taxon>Savagea</taxon>
    </lineage>
</organism>
<protein>
    <submittedName>
        <fullName evidence="4">DnaD domain-containing protein</fullName>
    </submittedName>
</protein>
<evidence type="ECO:0000259" key="2">
    <source>
        <dbReference type="Pfam" id="PF07261"/>
    </source>
</evidence>
<dbReference type="AlphaFoldDB" id="A0A8J7GJ47"/>
<keyword evidence="5" id="KW-1185">Reference proteome</keyword>
<evidence type="ECO:0000313" key="4">
    <source>
        <dbReference type="EMBL" id="MBF4500810.1"/>
    </source>
</evidence>